<comment type="caution">
    <text evidence="2">The sequence shown here is derived from an EMBL/GenBank/DDBJ whole genome shotgun (WGS) entry which is preliminary data.</text>
</comment>
<evidence type="ECO:0000256" key="1">
    <source>
        <dbReference type="SAM" id="Phobius"/>
    </source>
</evidence>
<name>A0A4Q2U4L7_9HYPH</name>
<dbReference type="PANTHER" id="PTHR37314:SF4">
    <property type="entry name" value="UPF0700 TRANSMEMBRANE PROTEIN YOAK"/>
    <property type="match status" value="1"/>
</dbReference>
<dbReference type="AlphaFoldDB" id="A0A4Q2U4L7"/>
<dbReference type="EMBL" id="QYBB01000015">
    <property type="protein sequence ID" value="RYC31322.1"/>
    <property type="molecule type" value="Genomic_DNA"/>
</dbReference>
<keyword evidence="1" id="KW-0472">Membrane</keyword>
<feature type="transmembrane region" description="Helical" evidence="1">
    <location>
        <begin position="56"/>
        <end position="80"/>
    </location>
</feature>
<feature type="transmembrane region" description="Helical" evidence="1">
    <location>
        <begin position="187"/>
        <end position="207"/>
    </location>
</feature>
<sequence length="240" mass="24258">MASHPVSAQPAVAAWLALVAGAVNGIGVAATGRDTSHVSGVTTSVMGHLMHGRGDAATLGIALIASFLSGAVGCGLYIAIREERSETGTLRSLLIVEGTLVASAGLALSVFGRGGDAEFAAVLLLAFAMGQQNATSSALLGDQVRTTHVTGMVTDLGREIGHLLFDVAGGARRNGLRRTDEVRLAKSGSLFAGFILGALAGASVLLWWGEAGFYIVAAAPVAAALLVKADVGKTTDRNPP</sequence>
<dbReference type="Pfam" id="PF06912">
    <property type="entry name" value="DUF1275"/>
    <property type="match status" value="1"/>
</dbReference>
<reference evidence="2 3" key="1">
    <citation type="submission" date="2018-12" db="EMBL/GenBank/DDBJ databases">
        <authorList>
            <person name="Grouzdev D.S."/>
            <person name="Krutkina M.S."/>
        </authorList>
    </citation>
    <scope>NUCLEOTIDE SEQUENCE [LARGE SCALE GENOMIC DNA]</scope>
    <source>
        <strain evidence="2 3">RmlP026</strain>
    </source>
</reference>
<evidence type="ECO:0000313" key="2">
    <source>
        <dbReference type="EMBL" id="RYC31322.1"/>
    </source>
</evidence>
<dbReference type="InterPro" id="IPR010699">
    <property type="entry name" value="DUF1275"/>
</dbReference>
<keyword evidence="1" id="KW-0812">Transmembrane</keyword>
<proteinExistence type="predicted"/>
<feature type="transmembrane region" description="Helical" evidence="1">
    <location>
        <begin position="119"/>
        <end position="140"/>
    </location>
</feature>
<dbReference type="OrthoDB" id="270162at2"/>
<reference evidence="2 3" key="2">
    <citation type="submission" date="2019-02" db="EMBL/GenBank/DDBJ databases">
        <title>'Lichenibacterium ramalinii' gen. nov. sp. nov., 'Lichenibacterium minor' gen. nov. sp. nov.</title>
        <authorList>
            <person name="Pankratov T."/>
        </authorList>
    </citation>
    <scope>NUCLEOTIDE SEQUENCE [LARGE SCALE GENOMIC DNA]</scope>
    <source>
        <strain evidence="2 3">RmlP026</strain>
    </source>
</reference>
<evidence type="ECO:0000313" key="3">
    <source>
        <dbReference type="Proteomes" id="UP000290759"/>
    </source>
</evidence>
<organism evidence="2 3">
    <name type="scientific">Lichenibacterium minor</name>
    <dbReference type="NCBI Taxonomy" id="2316528"/>
    <lineage>
        <taxon>Bacteria</taxon>
        <taxon>Pseudomonadati</taxon>
        <taxon>Pseudomonadota</taxon>
        <taxon>Alphaproteobacteria</taxon>
        <taxon>Hyphomicrobiales</taxon>
        <taxon>Lichenihabitantaceae</taxon>
        <taxon>Lichenibacterium</taxon>
    </lineage>
</organism>
<dbReference type="Proteomes" id="UP000290759">
    <property type="component" value="Unassembled WGS sequence"/>
</dbReference>
<feature type="transmembrane region" description="Helical" evidence="1">
    <location>
        <begin position="92"/>
        <end position="113"/>
    </location>
</feature>
<accession>A0A4Q2U4L7</accession>
<protein>
    <submittedName>
        <fullName evidence="2">DUF1275 domain-containing protein</fullName>
    </submittedName>
</protein>
<dbReference type="RefSeq" id="WP_129227605.1">
    <property type="nucleotide sequence ID" value="NZ_QYBB01000015.1"/>
</dbReference>
<keyword evidence="1" id="KW-1133">Transmembrane helix</keyword>
<dbReference type="PANTHER" id="PTHR37314">
    <property type="entry name" value="SLR0142 PROTEIN"/>
    <property type="match status" value="1"/>
</dbReference>
<gene>
    <name evidence="2" type="ORF">D3273_14500</name>
</gene>
<keyword evidence="3" id="KW-1185">Reference proteome</keyword>